<evidence type="ECO:0000313" key="2">
    <source>
        <dbReference type="Proteomes" id="UP000244827"/>
    </source>
</evidence>
<sequence>MKVSRAKQQFAPITLTIESQAELDYLYALSQTSQRQASENAMELGFVLSEEAQLVQMPLYYILKELKEV</sequence>
<evidence type="ECO:0000313" key="1">
    <source>
        <dbReference type="EMBL" id="ATN92839.1"/>
    </source>
</evidence>
<keyword evidence="2" id="KW-1185">Reference proteome</keyword>
<dbReference type="Proteomes" id="UP000244827">
    <property type="component" value="Segment"/>
</dbReference>
<protein>
    <submittedName>
        <fullName evidence="1">Uncharacterized protein</fullName>
    </submittedName>
</protein>
<organism evidence="1 2">
    <name type="scientific">Pseudomonas phage PPSC2</name>
    <dbReference type="NCBI Taxonomy" id="2041350"/>
    <lineage>
        <taxon>Viruses</taxon>
        <taxon>Duplodnaviria</taxon>
        <taxon>Heunggongvirae</taxon>
        <taxon>Uroviricota</taxon>
        <taxon>Caudoviricetes</taxon>
        <taxon>Vandenendeviridae</taxon>
        <taxon>Gorskivirinae</taxon>
        <taxon>Shenlongvirus</taxon>
        <taxon>Shenlongvirus PPSC2</taxon>
    </lineage>
</organism>
<proteinExistence type="predicted"/>
<dbReference type="EMBL" id="MF893340">
    <property type="protein sequence ID" value="ATN92839.1"/>
    <property type="molecule type" value="Genomic_DNA"/>
</dbReference>
<name>A0A2R2YB33_9CAUD</name>
<gene>
    <name evidence="1" type="ORF">PPSC2_76</name>
</gene>
<accession>A0A2R2YB33</accession>
<reference evidence="1 2" key="1">
    <citation type="journal article" date="2018" name="Arch. Virol.">
        <title>Genomic characterization and phylogenetic analysis of the novel Pseudomonas phage PPSC2.</title>
        <authorList>
            <person name="Wu X."/>
            <person name="Wu Y."/>
            <person name="Tang Y."/>
            <person name="Gan B."/>
        </authorList>
    </citation>
    <scope>NUCLEOTIDE SEQUENCE [LARGE SCALE GENOMIC DNA]</scope>
</reference>